<dbReference type="AlphaFoldDB" id="A0A8X6NK18"/>
<protein>
    <submittedName>
        <fullName evidence="1">Uncharacterized protein</fullName>
    </submittedName>
</protein>
<reference evidence="1" key="1">
    <citation type="submission" date="2020-08" db="EMBL/GenBank/DDBJ databases">
        <title>Multicomponent nature underlies the extraordinary mechanical properties of spider dragline silk.</title>
        <authorList>
            <person name="Kono N."/>
            <person name="Nakamura H."/>
            <person name="Mori M."/>
            <person name="Yoshida Y."/>
            <person name="Ohtoshi R."/>
            <person name="Malay A.D."/>
            <person name="Moran D.A.P."/>
            <person name="Tomita M."/>
            <person name="Numata K."/>
            <person name="Arakawa K."/>
        </authorList>
    </citation>
    <scope>NUCLEOTIDE SEQUENCE</scope>
</reference>
<sequence length="112" mass="13308">MVRSQEQKQKKKAAFDREYDFKNLELESKLKLTTDSYASITLLKKSLLKLVNRHDVNSSINIFLSLFERQISQINFRKVEKIIHSPPLEILNIITRKPHPIAEEHDHVRYYC</sequence>
<dbReference type="EMBL" id="BMAW01010563">
    <property type="protein sequence ID" value="GFT19347.1"/>
    <property type="molecule type" value="Genomic_DNA"/>
</dbReference>
<gene>
    <name evidence="1" type="ORF">NPIL_48571</name>
</gene>
<keyword evidence="2" id="KW-1185">Reference proteome</keyword>
<evidence type="ECO:0000313" key="1">
    <source>
        <dbReference type="EMBL" id="GFT19347.1"/>
    </source>
</evidence>
<comment type="caution">
    <text evidence="1">The sequence shown here is derived from an EMBL/GenBank/DDBJ whole genome shotgun (WGS) entry which is preliminary data.</text>
</comment>
<accession>A0A8X6NK18</accession>
<organism evidence="1 2">
    <name type="scientific">Nephila pilipes</name>
    <name type="common">Giant wood spider</name>
    <name type="synonym">Nephila maculata</name>
    <dbReference type="NCBI Taxonomy" id="299642"/>
    <lineage>
        <taxon>Eukaryota</taxon>
        <taxon>Metazoa</taxon>
        <taxon>Ecdysozoa</taxon>
        <taxon>Arthropoda</taxon>
        <taxon>Chelicerata</taxon>
        <taxon>Arachnida</taxon>
        <taxon>Araneae</taxon>
        <taxon>Araneomorphae</taxon>
        <taxon>Entelegynae</taxon>
        <taxon>Araneoidea</taxon>
        <taxon>Nephilidae</taxon>
        <taxon>Nephila</taxon>
    </lineage>
</organism>
<name>A0A8X6NK18_NEPPI</name>
<evidence type="ECO:0000313" key="2">
    <source>
        <dbReference type="Proteomes" id="UP000887013"/>
    </source>
</evidence>
<dbReference type="Proteomes" id="UP000887013">
    <property type="component" value="Unassembled WGS sequence"/>
</dbReference>
<proteinExistence type="predicted"/>